<accession>A0A641Y028</accession>
<organism evidence="2">
    <name type="scientific">Bacteroides ovatus</name>
    <dbReference type="NCBI Taxonomy" id="28116"/>
    <lineage>
        <taxon>Bacteria</taxon>
        <taxon>Pseudomonadati</taxon>
        <taxon>Bacteroidota</taxon>
        <taxon>Bacteroidia</taxon>
        <taxon>Bacteroidales</taxon>
        <taxon>Bacteroidaceae</taxon>
        <taxon>Bacteroides</taxon>
    </lineage>
</organism>
<dbReference type="InterPro" id="IPR012337">
    <property type="entry name" value="RNaseH-like_sf"/>
</dbReference>
<protein>
    <submittedName>
        <fullName evidence="2">IS1634 family transposase</fullName>
    </submittedName>
</protein>
<gene>
    <name evidence="2" type="ORF">F3C73_26150</name>
</gene>
<dbReference type="InterPro" id="IPR002559">
    <property type="entry name" value="Transposase_11"/>
</dbReference>
<evidence type="ECO:0000313" key="2">
    <source>
        <dbReference type="EMBL" id="KAA4398680.1"/>
    </source>
</evidence>
<dbReference type="InterPro" id="IPR047654">
    <property type="entry name" value="IS1634_transpos"/>
</dbReference>
<dbReference type="EMBL" id="VWHP01000049">
    <property type="protein sequence ID" value="KAA4398680.1"/>
    <property type="molecule type" value="Genomic_DNA"/>
</dbReference>
<feature type="domain" description="Transposase IS4-like" evidence="1">
    <location>
        <begin position="247"/>
        <end position="542"/>
    </location>
</feature>
<dbReference type="GO" id="GO:0006313">
    <property type="term" value="P:DNA transposition"/>
    <property type="evidence" value="ECO:0007669"/>
    <property type="project" value="InterPro"/>
</dbReference>
<dbReference type="PANTHER" id="PTHR34614">
    <property type="match status" value="1"/>
</dbReference>
<dbReference type="GO" id="GO:0003677">
    <property type="term" value="F:DNA binding"/>
    <property type="evidence" value="ECO:0007669"/>
    <property type="project" value="InterPro"/>
</dbReference>
<sequence>MKLYYDKRLSDPTYYAQLGVRNGKKTTTRNVKNFGKHSQLLLITDDPLAYVQEEIRKMNEDYRVGKVDMNVTLNFNEKIPNKNNDAYSKSDLLNVGYFYLQSLYQNLHLSQFFHTITLNSKITFDCDTIHRFLTFARILDPTSKYGTFDKLSTYYEQPDFSYQHILRFMDILDTHSQEYIEHLYHFSNPIVKRDTSVLYYDCTNYYFECETYDDDLMDEVTGELIKGLRQFGVSKEHRPNPIVEMGLIIDNRGIPVSMCLHPGNTSEQLTAIPLEKEVLHMLEGKEFIYCADGGLGSYNIRKFNSMGGRAFIVTQSIKKLSDTLKEAVFNDFDYRLLSNNTPVTIEHMMTFDRHDEKNIDLYNDRAYKIVEADKIVDLGLVEEKVYKNGNVRKVKSKATLKQYLIITFSRKMMEYQRTIRNRQIERAKKLLQLKDPEEIKKGPNDVHRFLKRIAKGKGGEEAKVQYALDLEKIAEEEKYDGYYAVATNLQDDAKTILNIAQQRYKIEDCFRVMKTHFNGRPIYHRKPERIRAHFLICYTALLIYRLLECRLEDQNTHVTTDQLIKTLKNMNVVNVHDLYYIAVYQGSNTLTALEKDMPLLLDRKYYQPKDLTKIIKKLLKA</sequence>
<proteinExistence type="predicted"/>
<dbReference type="AlphaFoldDB" id="A0A641Y028"/>
<evidence type="ECO:0000259" key="1">
    <source>
        <dbReference type="Pfam" id="PF01609"/>
    </source>
</evidence>
<dbReference type="GO" id="GO:0004803">
    <property type="term" value="F:transposase activity"/>
    <property type="evidence" value="ECO:0007669"/>
    <property type="project" value="InterPro"/>
</dbReference>
<dbReference type="NCBIfam" id="NF033559">
    <property type="entry name" value="transpos_IS1634"/>
    <property type="match status" value="1"/>
</dbReference>
<comment type="caution">
    <text evidence="2">The sequence shown here is derived from an EMBL/GenBank/DDBJ whole genome shotgun (WGS) entry which is preliminary data.</text>
</comment>
<dbReference type="PANTHER" id="PTHR34614:SF2">
    <property type="entry name" value="TRANSPOSASE IS4-LIKE DOMAIN-CONTAINING PROTEIN"/>
    <property type="match status" value="1"/>
</dbReference>
<dbReference type="Pfam" id="PF01609">
    <property type="entry name" value="DDE_Tnp_1"/>
    <property type="match status" value="1"/>
</dbReference>
<dbReference type="SUPFAM" id="SSF53098">
    <property type="entry name" value="Ribonuclease H-like"/>
    <property type="match status" value="1"/>
</dbReference>
<name>A0A641Y028_BACOV</name>
<reference evidence="2" key="1">
    <citation type="journal article" date="2019" name="Nat. Med.">
        <title>A library of human gut bacterial isolates paired with longitudinal multiomics data enables mechanistic microbiome research.</title>
        <authorList>
            <person name="Poyet M."/>
            <person name="Groussin M."/>
            <person name="Gibbons S.M."/>
            <person name="Avila-Pacheco J."/>
            <person name="Jiang X."/>
            <person name="Kearney S.M."/>
            <person name="Perrotta A.R."/>
            <person name="Berdy B."/>
            <person name="Zhao S."/>
            <person name="Lieberman T.D."/>
            <person name="Swanson P.K."/>
            <person name="Smith M."/>
            <person name="Roesemann S."/>
            <person name="Alexander J.E."/>
            <person name="Rich S.A."/>
            <person name="Livny J."/>
            <person name="Vlamakis H."/>
            <person name="Clish C."/>
            <person name="Bullock K."/>
            <person name="Deik A."/>
            <person name="Scott J."/>
            <person name="Pierce K.A."/>
            <person name="Xavier R.J."/>
            <person name="Alm E.J."/>
        </authorList>
    </citation>
    <scope>NUCLEOTIDE SEQUENCE</scope>
    <source>
        <strain evidence="2">BIOML-A68</strain>
    </source>
</reference>